<evidence type="ECO:0000256" key="1">
    <source>
        <dbReference type="ARBA" id="ARBA00022630"/>
    </source>
</evidence>
<dbReference type="RefSeq" id="WP_030004148.1">
    <property type="nucleotide sequence ID" value="NC_022549.1"/>
</dbReference>
<gene>
    <name evidence="4" type="primary">trxB</name>
    <name evidence="4" type="ORF">BN85302650</name>
</gene>
<dbReference type="EMBL" id="FO681348">
    <property type="protein sequence ID" value="CCV65286.1"/>
    <property type="molecule type" value="Genomic_DNA"/>
</dbReference>
<protein>
    <submittedName>
        <fullName evidence="4">Thioredoxin reductase</fullName>
        <ecNumber evidence="4">1.8.1.9</ecNumber>
    </submittedName>
</protein>
<dbReference type="STRING" id="61635.BN85302650"/>
<sequence>MYDTIVIGSGPAGITAAIYLKRSNKNVLVISKPGGAMAHDTLIDNYYGFPGGVTGSQLLDLGIKQAKDLGIEVISEEVIAIDKLTDFSVITSKHTFESKTVILATGKARQTLKIKGFNQFKGKGISFCVTCDGFFFRQKKLALVGYNDYMFHELKDMEYLTNDITIFTNGHELTVDVNYPVVKDIITEIKGDEFGVTHILTADTHYDVQGIFVALGTPSAADFATRIGAVVENGNLIVDQDYQTNVEGLFACGDAIGGVLQITKASNDGMQTAISLKKYLKSKTA</sequence>
<dbReference type="SUPFAM" id="SSF51905">
    <property type="entry name" value="FAD/NAD(P)-binding domain"/>
    <property type="match status" value="1"/>
</dbReference>
<dbReference type="AlphaFoldDB" id="U4KMI0"/>
<keyword evidence="1" id="KW-0285">Flavoprotein</keyword>
<dbReference type="HOGENOM" id="CLU_031864_5_3_14"/>
<dbReference type="Gene3D" id="3.50.50.60">
    <property type="entry name" value="FAD/NAD(P)-binding domain"/>
    <property type="match status" value="2"/>
</dbReference>
<dbReference type="InterPro" id="IPR050097">
    <property type="entry name" value="Ferredoxin-NADP_redctase_2"/>
</dbReference>
<keyword evidence="5" id="KW-1185">Reference proteome</keyword>
<dbReference type="KEGG" id="abra:BN85302650"/>
<accession>U4KMI0</accession>
<evidence type="ECO:0000313" key="5">
    <source>
        <dbReference type="Proteomes" id="UP000032737"/>
    </source>
</evidence>
<dbReference type="EC" id="1.8.1.9" evidence="4"/>
<dbReference type="InterPro" id="IPR036188">
    <property type="entry name" value="FAD/NAD-bd_sf"/>
</dbReference>
<dbReference type="PANTHER" id="PTHR48105">
    <property type="entry name" value="THIOREDOXIN REDUCTASE 1-RELATED-RELATED"/>
    <property type="match status" value="1"/>
</dbReference>
<dbReference type="Proteomes" id="UP000032737">
    <property type="component" value="Chromosome"/>
</dbReference>
<dbReference type="InterPro" id="IPR023753">
    <property type="entry name" value="FAD/NAD-binding_dom"/>
</dbReference>
<feature type="domain" description="FAD/NAD(P)-binding" evidence="3">
    <location>
        <begin position="186"/>
        <end position="269"/>
    </location>
</feature>
<keyword evidence="2 4" id="KW-0560">Oxidoreductase</keyword>
<organism evidence="4 5">
    <name type="scientific">Acholeplasma brassicae</name>
    <dbReference type="NCBI Taxonomy" id="61635"/>
    <lineage>
        <taxon>Bacteria</taxon>
        <taxon>Bacillati</taxon>
        <taxon>Mycoplasmatota</taxon>
        <taxon>Mollicutes</taxon>
        <taxon>Acholeplasmatales</taxon>
        <taxon>Acholeplasmataceae</taxon>
        <taxon>Acholeplasma</taxon>
    </lineage>
</organism>
<dbReference type="PRINTS" id="PR00368">
    <property type="entry name" value="FADPNR"/>
</dbReference>
<evidence type="ECO:0000313" key="4">
    <source>
        <dbReference type="EMBL" id="CCV65286.1"/>
    </source>
</evidence>
<reference evidence="4 5" key="1">
    <citation type="journal article" date="2013" name="J. Mol. Microbiol. Biotechnol.">
        <title>Analysis of the Complete Genomes of Acholeplasma brassicae , A. palmae and A. laidlawii and Their Comparison to the Obligate Parasites from ' Candidatus Phytoplasma'.</title>
        <authorList>
            <person name="Kube M."/>
            <person name="Siewert C."/>
            <person name="Migdoll A.M."/>
            <person name="Duduk B."/>
            <person name="Holz S."/>
            <person name="Rabus R."/>
            <person name="Seemuller E."/>
            <person name="Mitrovic J."/>
            <person name="Muller I."/>
            <person name="Buttner C."/>
            <person name="Reinhardt R."/>
        </authorList>
    </citation>
    <scope>NUCLEOTIDE SEQUENCE [LARGE SCALE GENOMIC DNA]</scope>
    <source>
        <strain evidence="5">0502</strain>
    </source>
</reference>
<name>U4KMI0_9MOLU</name>
<proteinExistence type="predicted"/>
<feature type="domain" description="FAD/NAD(P)-binding" evidence="3">
    <location>
        <begin position="2"/>
        <end position="145"/>
    </location>
</feature>
<dbReference type="GO" id="GO:0004791">
    <property type="term" value="F:thioredoxin-disulfide reductase (NADPH) activity"/>
    <property type="evidence" value="ECO:0007669"/>
    <property type="project" value="UniProtKB-EC"/>
</dbReference>
<dbReference type="OrthoDB" id="9806179at2"/>
<evidence type="ECO:0000256" key="2">
    <source>
        <dbReference type="ARBA" id="ARBA00023002"/>
    </source>
</evidence>
<dbReference type="Pfam" id="PF07992">
    <property type="entry name" value="Pyr_redox_2"/>
    <property type="match status" value="2"/>
</dbReference>
<evidence type="ECO:0000259" key="3">
    <source>
        <dbReference type="Pfam" id="PF07992"/>
    </source>
</evidence>
<dbReference type="PRINTS" id="PR00469">
    <property type="entry name" value="PNDRDTASEII"/>
</dbReference>